<keyword evidence="1" id="KW-0472">Membrane</keyword>
<keyword evidence="1" id="KW-1133">Transmembrane helix</keyword>
<keyword evidence="1" id="KW-0812">Transmembrane</keyword>
<proteinExistence type="predicted"/>
<dbReference type="SMART" id="SM00858">
    <property type="entry name" value="SAF"/>
    <property type="match status" value="1"/>
</dbReference>
<dbReference type="AlphaFoldDB" id="A0A330LKY8"/>
<dbReference type="InterPro" id="IPR017592">
    <property type="entry name" value="Pilus_assmbl_Flp-typ_CpaB"/>
</dbReference>
<reference evidence="4" key="1">
    <citation type="submission" date="2018-05" db="EMBL/GenBank/DDBJ databases">
        <authorList>
            <person name="Cea G.-C."/>
            <person name="William W."/>
        </authorList>
    </citation>
    <scope>NUCLEOTIDE SEQUENCE [LARGE SCALE GENOMIC DNA]</scope>
    <source>
        <strain evidence="4">DB21MT 5</strain>
    </source>
</reference>
<evidence type="ECO:0000313" key="3">
    <source>
        <dbReference type="EMBL" id="SQD77309.1"/>
    </source>
</evidence>
<dbReference type="OrthoDB" id="9788329at2"/>
<dbReference type="RefSeq" id="WP_112712876.1">
    <property type="nucleotide sequence ID" value="NZ_LS483250.1"/>
</dbReference>
<dbReference type="InterPro" id="IPR013974">
    <property type="entry name" value="SAF"/>
</dbReference>
<name>A0A330LKY8_9GAMM</name>
<dbReference type="Pfam" id="PF16976">
    <property type="entry name" value="RcpC"/>
    <property type="match status" value="1"/>
</dbReference>
<keyword evidence="4" id="KW-1185">Reference proteome</keyword>
<evidence type="ECO:0000256" key="1">
    <source>
        <dbReference type="SAM" id="Phobius"/>
    </source>
</evidence>
<dbReference type="InterPro" id="IPR031571">
    <property type="entry name" value="RcpC_dom"/>
</dbReference>
<protein>
    <submittedName>
        <fullName evidence="3">Flp pilus assembly protein CpaB</fullName>
    </submittedName>
</protein>
<organism evidence="3 4">
    <name type="scientific">Moritella yayanosii</name>
    <dbReference type="NCBI Taxonomy" id="69539"/>
    <lineage>
        <taxon>Bacteria</taxon>
        <taxon>Pseudomonadati</taxon>
        <taxon>Pseudomonadota</taxon>
        <taxon>Gammaproteobacteria</taxon>
        <taxon>Alteromonadales</taxon>
        <taxon>Moritellaceae</taxon>
        <taxon>Moritella</taxon>
    </lineage>
</organism>
<dbReference type="CDD" id="cd11614">
    <property type="entry name" value="SAF_CpaB_FlgA_like"/>
    <property type="match status" value="1"/>
</dbReference>
<sequence>MNKKTVISVAISIMFGVGAILIAQSWLETNKVAAPENQVYIAFSTMVIPVGTVIESKHIKLKVLPESMSADNTVADPDEIYGMIAKDTIYIDDIIRLERLLIKGEGSTLASLISENMRAVSIRVDDVVGVAGFLLPGNRIDILNTVSGSGGSVNTEVILHNIKILAIDQRAAIDENKPQLVRAITVEVNLEQAEILMTARNKGRLQLALRNPSDTYAVDFVSNKKVTNDDIVEIAPPVFKPRPIKKHKVEIIRGTTQESVQLKI</sequence>
<evidence type="ECO:0000259" key="2">
    <source>
        <dbReference type="SMART" id="SM00858"/>
    </source>
</evidence>
<gene>
    <name evidence="3" type="ORF">MORIYA_0831</name>
</gene>
<feature type="domain" description="SAF" evidence="2">
    <location>
        <begin position="39"/>
        <end position="101"/>
    </location>
</feature>
<dbReference type="Proteomes" id="UP000250163">
    <property type="component" value="Chromosome MORIYA"/>
</dbReference>
<accession>A0A330LKY8</accession>
<dbReference type="NCBIfam" id="TIGR03177">
    <property type="entry name" value="pilus_cpaB"/>
    <property type="match status" value="1"/>
</dbReference>
<dbReference type="KEGG" id="mya:MORIYA_0831"/>
<feature type="transmembrane region" description="Helical" evidence="1">
    <location>
        <begin position="7"/>
        <end position="27"/>
    </location>
</feature>
<dbReference type="EMBL" id="LS483250">
    <property type="protein sequence ID" value="SQD77309.1"/>
    <property type="molecule type" value="Genomic_DNA"/>
</dbReference>
<evidence type="ECO:0000313" key="4">
    <source>
        <dbReference type="Proteomes" id="UP000250163"/>
    </source>
</evidence>